<evidence type="ECO:0000259" key="2">
    <source>
        <dbReference type="PROSITE" id="PS50053"/>
    </source>
</evidence>
<dbReference type="VEuPathDB" id="VectorBase:HLOH_057758"/>
<dbReference type="CDD" id="cd17058">
    <property type="entry name" value="Ubl_SNRNP25"/>
    <property type="match status" value="1"/>
</dbReference>
<dbReference type="GO" id="GO:0000398">
    <property type="term" value="P:mRNA splicing, via spliceosome"/>
    <property type="evidence" value="ECO:0007669"/>
    <property type="project" value="InterPro"/>
</dbReference>
<dbReference type="PANTHER" id="PTHR14942:SF0">
    <property type="entry name" value="U11_U12 SMALL NUCLEAR RIBONUCLEOPROTEIN 25 KDA PROTEIN"/>
    <property type="match status" value="1"/>
</dbReference>
<sequence>MGDTEPKPDPKPEPKPEPESELHNGDVPLPSEEADKVLSFQEAMAIADKKIHALISEDPLLNNLHPEVTTDELRSYLALEHGQAMSLVVHKADGDYYTVVVEQKATVLDLKKAIRRHAMLRMARKGVKRVLSWKYVWRTYWLGFEGELLKEDKALLRDFGIRNNSQLTFVKRLRER</sequence>
<dbReference type="Pfam" id="PF18036">
    <property type="entry name" value="Ubiquitin_4"/>
    <property type="match status" value="1"/>
</dbReference>
<evidence type="ECO:0000313" key="4">
    <source>
        <dbReference type="Proteomes" id="UP000821853"/>
    </source>
</evidence>
<comment type="caution">
    <text evidence="3">The sequence shown here is derived from an EMBL/GenBank/DDBJ whole genome shotgun (WGS) entry which is preliminary data.</text>
</comment>
<evidence type="ECO:0000256" key="1">
    <source>
        <dbReference type="SAM" id="MobiDB-lite"/>
    </source>
</evidence>
<dbReference type="GO" id="GO:0005689">
    <property type="term" value="C:U12-type spliceosomal complex"/>
    <property type="evidence" value="ECO:0007669"/>
    <property type="project" value="TreeGrafter"/>
</dbReference>
<accession>A0A9J6G4H2</accession>
<dbReference type="Proteomes" id="UP000821853">
    <property type="component" value="Chromosome 3"/>
</dbReference>
<dbReference type="OMA" id="KHVWANF"/>
<feature type="region of interest" description="Disordered" evidence="1">
    <location>
        <begin position="1"/>
        <end position="32"/>
    </location>
</feature>
<dbReference type="PANTHER" id="PTHR14942">
    <property type="entry name" value="U11/U12 SMALL NUCLEAR RIBONUCLEOPROTEIN 25 KDA PROTEIN"/>
    <property type="match status" value="1"/>
</dbReference>
<keyword evidence="4" id="KW-1185">Reference proteome</keyword>
<organism evidence="3 4">
    <name type="scientific">Haemaphysalis longicornis</name>
    <name type="common">Bush tick</name>
    <dbReference type="NCBI Taxonomy" id="44386"/>
    <lineage>
        <taxon>Eukaryota</taxon>
        <taxon>Metazoa</taxon>
        <taxon>Ecdysozoa</taxon>
        <taxon>Arthropoda</taxon>
        <taxon>Chelicerata</taxon>
        <taxon>Arachnida</taxon>
        <taxon>Acari</taxon>
        <taxon>Parasitiformes</taxon>
        <taxon>Ixodida</taxon>
        <taxon>Ixodoidea</taxon>
        <taxon>Ixodidae</taxon>
        <taxon>Haemaphysalinae</taxon>
        <taxon>Haemaphysalis</taxon>
    </lineage>
</organism>
<dbReference type="AlphaFoldDB" id="A0A9J6G4H2"/>
<proteinExistence type="predicted"/>
<dbReference type="PROSITE" id="PS50053">
    <property type="entry name" value="UBIQUITIN_2"/>
    <property type="match status" value="1"/>
</dbReference>
<dbReference type="InterPro" id="IPR040610">
    <property type="entry name" value="SNRNP25_ubiquitin"/>
</dbReference>
<name>A0A9J6G4H2_HAELO</name>
<reference evidence="3 4" key="1">
    <citation type="journal article" date="2020" name="Cell">
        <title>Large-Scale Comparative Analyses of Tick Genomes Elucidate Their Genetic Diversity and Vector Capacities.</title>
        <authorList>
            <consortium name="Tick Genome and Microbiome Consortium (TIGMIC)"/>
            <person name="Jia N."/>
            <person name="Wang J."/>
            <person name="Shi W."/>
            <person name="Du L."/>
            <person name="Sun Y."/>
            <person name="Zhan W."/>
            <person name="Jiang J.F."/>
            <person name="Wang Q."/>
            <person name="Zhang B."/>
            <person name="Ji P."/>
            <person name="Bell-Sakyi L."/>
            <person name="Cui X.M."/>
            <person name="Yuan T.T."/>
            <person name="Jiang B.G."/>
            <person name="Yang W.F."/>
            <person name="Lam T.T."/>
            <person name="Chang Q.C."/>
            <person name="Ding S.J."/>
            <person name="Wang X.J."/>
            <person name="Zhu J.G."/>
            <person name="Ruan X.D."/>
            <person name="Zhao L."/>
            <person name="Wei J.T."/>
            <person name="Ye R.Z."/>
            <person name="Que T.C."/>
            <person name="Du C.H."/>
            <person name="Zhou Y.H."/>
            <person name="Cheng J.X."/>
            <person name="Dai P.F."/>
            <person name="Guo W.B."/>
            <person name="Han X.H."/>
            <person name="Huang E.J."/>
            <person name="Li L.F."/>
            <person name="Wei W."/>
            <person name="Gao Y.C."/>
            <person name="Liu J.Z."/>
            <person name="Shao H.Z."/>
            <person name="Wang X."/>
            <person name="Wang C.C."/>
            <person name="Yang T.C."/>
            <person name="Huo Q.B."/>
            <person name="Li W."/>
            <person name="Chen H.Y."/>
            <person name="Chen S.E."/>
            <person name="Zhou L.G."/>
            <person name="Ni X.B."/>
            <person name="Tian J.H."/>
            <person name="Sheng Y."/>
            <person name="Liu T."/>
            <person name="Pan Y.S."/>
            <person name="Xia L.Y."/>
            <person name="Li J."/>
            <person name="Zhao F."/>
            <person name="Cao W.C."/>
        </authorList>
    </citation>
    <scope>NUCLEOTIDE SEQUENCE [LARGE SCALE GENOMIC DNA]</scope>
    <source>
        <strain evidence="3">HaeL-2018</strain>
    </source>
</reference>
<dbReference type="InterPro" id="IPR039690">
    <property type="entry name" value="SNRNP25"/>
</dbReference>
<dbReference type="InterPro" id="IPR000626">
    <property type="entry name" value="Ubiquitin-like_dom"/>
</dbReference>
<dbReference type="Gene3D" id="3.10.20.90">
    <property type="entry name" value="Phosphatidylinositol 3-kinase Catalytic Subunit, Chain A, domain 1"/>
    <property type="match status" value="1"/>
</dbReference>
<feature type="domain" description="Ubiquitin-like" evidence="2">
    <location>
        <begin position="85"/>
        <end position="176"/>
    </location>
</feature>
<dbReference type="SUPFAM" id="SSF54236">
    <property type="entry name" value="Ubiquitin-like"/>
    <property type="match status" value="1"/>
</dbReference>
<feature type="compositionally biased region" description="Basic and acidic residues" evidence="1">
    <location>
        <begin position="1"/>
        <end position="24"/>
    </location>
</feature>
<dbReference type="OrthoDB" id="72819at2759"/>
<evidence type="ECO:0000313" key="3">
    <source>
        <dbReference type="EMBL" id="KAH9369364.1"/>
    </source>
</evidence>
<dbReference type="EMBL" id="JABSTR010000005">
    <property type="protein sequence ID" value="KAH9369364.1"/>
    <property type="molecule type" value="Genomic_DNA"/>
</dbReference>
<gene>
    <name evidence="3" type="ORF">HPB48_022455</name>
</gene>
<dbReference type="InterPro" id="IPR029071">
    <property type="entry name" value="Ubiquitin-like_domsf"/>
</dbReference>
<protein>
    <recommendedName>
        <fullName evidence="2">Ubiquitin-like domain-containing protein</fullName>
    </recommendedName>
</protein>